<keyword evidence="9 14" id="KW-0418">Kinase</keyword>
<dbReference type="GeneID" id="17284950"/>
<keyword evidence="18" id="KW-1185">Reference proteome</keyword>
<dbReference type="SUPFAM" id="SSF52935">
    <property type="entry name" value="PK C-terminal domain-like"/>
    <property type="match status" value="1"/>
</dbReference>
<evidence type="ECO:0000313" key="17">
    <source>
        <dbReference type="EnsemblProtists" id="EOD39679"/>
    </source>
</evidence>
<evidence type="ECO:0000256" key="14">
    <source>
        <dbReference type="RuleBase" id="RU000504"/>
    </source>
</evidence>
<dbReference type="SUPFAM" id="SSF51621">
    <property type="entry name" value="Phosphoenolpyruvate/pyruvate domain"/>
    <property type="match status" value="1"/>
</dbReference>
<dbReference type="InterPro" id="IPR015806">
    <property type="entry name" value="Pyrv_Knase_insert_dom_sf"/>
</dbReference>
<dbReference type="OMA" id="RVHHIGE"/>
<evidence type="ECO:0000256" key="6">
    <source>
        <dbReference type="ARBA" id="ARBA00022679"/>
    </source>
</evidence>
<dbReference type="InterPro" id="IPR015793">
    <property type="entry name" value="Pyrv_Knase_brl"/>
</dbReference>
<dbReference type="PaxDb" id="2903-EOD39679"/>
<evidence type="ECO:0000313" key="18">
    <source>
        <dbReference type="Proteomes" id="UP000013827"/>
    </source>
</evidence>
<dbReference type="AlphaFoldDB" id="A0A0D3KV94"/>
<evidence type="ECO:0000256" key="13">
    <source>
        <dbReference type="ARBA" id="ARBA00023317"/>
    </source>
</evidence>
<keyword evidence="12 14" id="KW-0324">Glycolysis</keyword>
<dbReference type="EnsemblProtists" id="EOD39679">
    <property type="protein sequence ID" value="EOD39679"/>
    <property type="gene ID" value="EMIHUDRAFT_433474"/>
</dbReference>
<dbReference type="GO" id="GO:0030955">
    <property type="term" value="F:potassium ion binding"/>
    <property type="evidence" value="ECO:0007669"/>
    <property type="project" value="InterPro"/>
</dbReference>
<dbReference type="InterPro" id="IPR015813">
    <property type="entry name" value="Pyrv/PenolPyrv_kinase-like_dom"/>
</dbReference>
<comment type="pathway">
    <text evidence="3 14">Carbohydrate degradation; glycolysis; pyruvate from D-glyceraldehyde 3-phosphate: step 5/5.</text>
</comment>
<evidence type="ECO:0000256" key="3">
    <source>
        <dbReference type="ARBA" id="ARBA00004997"/>
    </source>
</evidence>
<dbReference type="InterPro" id="IPR018209">
    <property type="entry name" value="Pyrv_Knase_AS"/>
</dbReference>
<accession>A0A0D3KV94</accession>
<dbReference type="InterPro" id="IPR011037">
    <property type="entry name" value="Pyrv_Knase-like_insert_dom_sf"/>
</dbReference>
<keyword evidence="13" id="KW-0670">Pyruvate</keyword>
<evidence type="ECO:0000256" key="8">
    <source>
        <dbReference type="ARBA" id="ARBA00022741"/>
    </source>
</evidence>
<evidence type="ECO:0000256" key="7">
    <source>
        <dbReference type="ARBA" id="ARBA00022723"/>
    </source>
</evidence>
<keyword evidence="7" id="KW-0479">Metal-binding</keyword>
<keyword evidence="10" id="KW-0067">ATP-binding</keyword>
<dbReference type="PRINTS" id="PR01050">
    <property type="entry name" value="PYRUVTKNASE"/>
</dbReference>
<dbReference type="InterPro" id="IPR015795">
    <property type="entry name" value="Pyrv_Knase_C"/>
</dbReference>
<dbReference type="RefSeq" id="XP_005792108.1">
    <property type="nucleotide sequence ID" value="XM_005792051.1"/>
</dbReference>
<protein>
    <recommendedName>
        <fullName evidence="5 14">Pyruvate kinase</fullName>
        <ecNumber evidence="5 14">2.7.1.40</ecNumber>
    </recommendedName>
</protein>
<evidence type="ECO:0000256" key="9">
    <source>
        <dbReference type="ARBA" id="ARBA00022777"/>
    </source>
</evidence>
<evidence type="ECO:0000256" key="2">
    <source>
        <dbReference type="ARBA" id="ARBA00001958"/>
    </source>
</evidence>
<sequence length="500" mass="54302">MSAEKKTKIFCTMGPACWDVDTLVDLIDAGLNTARFNFSHGDHEGHGACLKRVREAAAKRPDKNVAILLDTKGPEIRTGFFKESCNKKIHLKAGQDLELTTDYSFLGDETKFACTYDKLPTSVKKGSTILIADGSLVLTVKECKAASVICRVENNQSIGERKNMNLPNVKVDLPVLQPKDIDDLQNFGVPNKVDFIAASFVQSAEDIHFIKKTLKESKHGDGSAIKVIAKIENQEGLDKFDEILAATDGVMVARGDLGMEIPPEKVFREQKMMIAKCRAAGKPCVVATQMLESMISNPRPTRAECSDVANAVLDGTDAVMLSGETANGAFPRDAVAIMARTCQQAEANLAESDETGYDQIFEQMKKTKRAKRVSLVESACSSAVKMATDIGSKAIIVLSETGETARLLAKYHPQAKIMAVCNDSRIANQIEGYMCNTLSILTQEKRGEGRHVKAGFKAGIAKGIFANGDAVVVVHTMRNGDGLKQWTVRILNVSETPLGN</sequence>
<dbReference type="Gene3D" id="3.40.1380.20">
    <property type="entry name" value="Pyruvate kinase, C-terminal domain"/>
    <property type="match status" value="1"/>
</dbReference>
<keyword evidence="8" id="KW-0547">Nucleotide-binding</keyword>
<reference evidence="17" key="2">
    <citation type="submission" date="2024-10" db="UniProtKB">
        <authorList>
            <consortium name="EnsemblProtists"/>
        </authorList>
    </citation>
    <scope>IDENTIFICATION</scope>
</reference>
<dbReference type="KEGG" id="ehx:EMIHUDRAFT_433474"/>
<feature type="domain" description="Pyruvate kinase C-terminal" evidence="16">
    <location>
        <begin position="377"/>
        <end position="480"/>
    </location>
</feature>
<evidence type="ECO:0000256" key="10">
    <source>
        <dbReference type="ARBA" id="ARBA00022840"/>
    </source>
</evidence>
<dbReference type="Pfam" id="PF02887">
    <property type="entry name" value="PK_C"/>
    <property type="match status" value="1"/>
</dbReference>
<dbReference type="HOGENOM" id="CLU_015439_0_1_1"/>
<dbReference type="InterPro" id="IPR001697">
    <property type="entry name" value="Pyr_Knase"/>
</dbReference>
<dbReference type="GO" id="GO:0004743">
    <property type="term" value="F:pyruvate kinase activity"/>
    <property type="evidence" value="ECO:0007669"/>
    <property type="project" value="UniProtKB-EC"/>
</dbReference>
<dbReference type="InterPro" id="IPR036918">
    <property type="entry name" value="Pyrv_Knase_C_sf"/>
</dbReference>
<comment type="catalytic activity">
    <reaction evidence="14">
        <text>pyruvate + ATP = phosphoenolpyruvate + ADP + H(+)</text>
        <dbReference type="Rhea" id="RHEA:18157"/>
        <dbReference type="ChEBI" id="CHEBI:15361"/>
        <dbReference type="ChEBI" id="CHEBI:15378"/>
        <dbReference type="ChEBI" id="CHEBI:30616"/>
        <dbReference type="ChEBI" id="CHEBI:58702"/>
        <dbReference type="ChEBI" id="CHEBI:456216"/>
        <dbReference type="EC" id="2.7.1.40"/>
    </reaction>
</comment>
<dbReference type="InterPro" id="IPR040442">
    <property type="entry name" value="Pyrv_kinase-like_dom_sf"/>
</dbReference>
<dbReference type="NCBIfam" id="TIGR01064">
    <property type="entry name" value="pyruv_kin"/>
    <property type="match status" value="1"/>
</dbReference>
<proteinExistence type="inferred from homology"/>
<dbReference type="Gene3D" id="2.40.33.10">
    <property type="entry name" value="PK beta-barrel domain-like"/>
    <property type="match status" value="1"/>
</dbReference>
<evidence type="ECO:0000256" key="5">
    <source>
        <dbReference type="ARBA" id="ARBA00012142"/>
    </source>
</evidence>
<evidence type="ECO:0000256" key="12">
    <source>
        <dbReference type="ARBA" id="ARBA00023152"/>
    </source>
</evidence>
<comment type="similarity">
    <text evidence="4 14">Belongs to the pyruvate kinase family.</text>
</comment>
<dbReference type="PROSITE" id="PS00110">
    <property type="entry name" value="PYRUVATE_KINASE"/>
    <property type="match status" value="1"/>
</dbReference>
<dbReference type="SUPFAM" id="SSF50800">
    <property type="entry name" value="PK beta-barrel domain-like"/>
    <property type="match status" value="1"/>
</dbReference>
<dbReference type="GO" id="GO:0005524">
    <property type="term" value="F:ATP binding"/>
    <property type="evidence" value="ECO:0007669"/>
    <property type="project" value="UniProtKB-KW"/>
</dbReference>
<dbReference type="Pfam" id="PF00224">
    <property type="entry name" value="PK"/>
    <property type="match status" value="1"/>
</dbReference>
<dbReference type="Gene3D" id="3.20.20.60">
    <property type="entry name" value="Phosphoenolpyruvate-binding domains"/>
    <property type="match status" value="1"/>
</dbReference>
<evidence type="ECO:0000259" key="15">
    <source>
        <dbReference type="Pfam" id="PF00224"/>
    </source>
</evidence>
<dbReference type="eggNOG" id="KOG2323">
    <property type="taxonomic scope" value="Eukaryota"/>
</dbReference>
<keyword evidence="6 14" id="KW-0808">Transferase</keyword>
<reference evidence="18" key="1">
    <citation type="journal article" date="2013" name="Nature">
        <title>Pan genome of the phytoplankton Emiliania underpins its global distribution.</title>
        <authorList>
            <person name="Read B.A."/>
            <person name="Kegel J."/>
            <person name="Klute M.J."/>
            <person name="Kuo A."/>
            <person name="Lefebvre S.C."/>
            <person name="Maumus F."/>
            <person name="Mayer C."/>
            <person name="Miller J."/>
            <person name="Monier A."/>
            <person name="Salamov A."/>
            <person name="Young J."/>
            <person name="Aguilar M."/>
            <person name="Claverie J.M."/>
            <person name="Frickenhaus S."/>
            <person name="Gonzalez K."/>
            <person name="Herman E.K."/>
            <person name="Lin Y.C."/>
            <person name="Napier J."/>
            <person name="Ogata H."/>
            <person name="Sarno A.F."/>
            <person name="Shmutz J."/>
            <person name="Schroeder D."/>
            <person name="de Vargas C."/>
            <person name="Verret F."/>
            <person name="von Dassow P."/>
            <person name="Valentin K."/>
            <person name="Van de Peer Y."/>
            <person name="Wheeler G."/>
            <person name="Dacks J.B."/>
            <person name="Delwiche C.F."/>
            <person name="Dyhrman S.T."/>
            <person name="Glockner G."/>
            <person name="John U."/>
            <person name="Richards T."/>
            <person name="Worden A.Z."/>
            <person name="Zhang X."/>
            <person name="Grigoriev I.V."/>
            <person name="Allen A.E."/>
            <person name="Bidle K."/>
            <person name="Borodovsky M."/>
            <person name="Bowler C."/>
            <person name="Brownlee C."/>
            <person name="Cock J.M."/>
            <person name="Elias M."/>
            <person name="Gladyshev V.N."/>
            <person name="Groth M."/>
            <person name="Guda C."/>
            <person name="Hadaegh A."/>
            <person name="Iglesias-Rodriguez M.D."/>
            <person name="Jenkins J."/>
            <person name="Jones B.M."/>
            <person name="Lawson T."/>
            <person name="Leese F."/>
            <person name="Lindquist E."/>
            <person name="Lobanov A."/>
            <person name="Lomsadze A."/>
            <person name="Malik S.B."/>
            <person name="Marsh M.E."/>
            <person name="Mackinder L."/>
            <person name="Mock T."/>
            <person name="Mueller-Roeber B."/>
            <person name="Pagarete A."/>
            <person name="Parker M."/>
            <person name="Probert I."/>
            <person name="Quesneville H."/>
            <person name="Raines C."/>
            <person name="Rensing S.A."/>
            <person name="Riano-Pachon D.M."/>
            <person name="Richier S."/>
            <person name="Rokitta S."/>
            <person name="Shiraiwa Y."/>
            <person name="Soanes D.M."/>
            <person name="van der Giezen M."/>
            <person name="Wahlund T.M."/>
            <person name="Williams B."/>
            <person name="Wilson W."/>
            <person name="Wolfe G."/>
            <person name="Wurch L.L."/>
        </authorList>
    </citation>
    <scope>NUCLEOTIDE SEQUENCE</scope>
</reference>
<evidence type="ECO:0000256" key="1">
    <source>
        <dbReference type="ARBA" id="ARBA00001946"/>
    </source>
</evidence>
<dbReference type="STRING" id="2903.R1G1H4"/>
<dbReference type="PANTHER" id="PTHR11817">
    <property type="entry name" value="PYRUVATE KINASE"/>
    <property type="match status" value="1"/>
</dbReference>
<dbReference type="UniPathway" id="UPA00109">
    <property type="reaction ID" value="UER00188"/>
</dbReference>
<dbReference type="GO" id="GO:0016301">
    <property type="term" value="F:kinase activity"/>
    <property type="evidence" value="ECO:0007669"/>
    <property type="project" value="UniProtKB-KW"/>
</dbReference>
<comment type="cofactor">
    <cofactor evidence="2">
        <name>K(+)</name>
        <dbReference type="ChEBI" id="CHEBI:29103"/>
    </cofactor>
</comment>
<dbReference type="FunFam" id="3.20.20.60:FF:000025">
    <property type="entry name" value="Pyruvate kinase"/>
    <property type="match status" value="1"/>
</dbReference>
<evidence type="ECO:0000259" key="16">
    <source>
        <dbReference type="Pfam" id="PF02887"/>
    </source>
</evidence>
<evidence type="ECO:0000256" key="11">
    <source>
        <dbReference type="ARBA" id="ARBA00022842"/>
    </source>
</evidence>
<name>A0A0D3KV94_EMIH1</name>
<comment type="cofactor">
    <cofactor evidence="1">
        <name>Mg(2+)</name>
        <dbReference type="ChEBI" id="CHEBI:18420"/>
    </cofactor>
</comment>
<evidence type="ECO:0000256" key="4">
    <source>
        <dbReference type="ARBA" id="ARBA00008663"/>
    </source>
</evidence>
<keyword evidence="11 14" id="KW-0460">Magnesium</keyword>
<dbReference type="GO" id="GO:0000287">
    <property type="term" value="F:magnesium ion binding"/>
    <property type="evidence" value="ECO:0007669"/>
    <property type="project" value="InterPro"/>
</dbReference>
<organism evidence="17 18">
    <name type="scientific">Emiliania huxleyi (strain CCMP1516)</name>
    <dbReference type="NCBI Taxonomy" id="280463"/>
    <lineage>
        <taxon>Eukaryota</taxon>
        <taxon>Haptista</taxon>
        <taxon>Haptophyta</taxon>
        <taxon>Prymnesiophyceae</taxon>
        <taxon>Isochrysidales</taxon>
        <taxon>Noelaerhabdaceae</taxon>
        <taxon>Emiliania</taxon>
    </lineage>
</organism>
<dbReference type="FunFam" id="2.40.33.10:FF:000001">
    <property type="entry name" value="Pyruvate kinase"/>
    <property type="match status" value="1"/>
</dbReference>
<dbReference type="Proteomes" id="UP000013827">
    <property type="component" value="Unassembled WGS sequence"/>
</dbReference>
<dbReference type="NCBIfam" id="NF004491">
    <property type="entry name" value="PRK05826.1"/>
    <property type="match status" value="1"/>
</dbReference>
<dbReference type="NCBIfam" id="NF004978">
    <property type="entry name" value="PRK06354.1"/>
    <property type="match status" value="1"/>
</dbReference>
<feature type="domain" description="Pyruvate kinase barrel" evidence="15">
    <location>
        <begin position="5"/>
        <end position="335"/>
    </location>
</feature>
<dbReference type="EC" id="2.7.1.40" evidence="5 14"/>